<dbReference type="AlphaFoldDB" id="A0A1I7XVA4"/>
<dbReference type="Proteomes" id="UP000095283">
    <property type="component" value="Unplaced"/>
</dbReference>
<name>A0A1I7XVA4_HETBA</name>
<accession>A0A1I7XVA4</accession>
<proteinExistence type="predicted"/>
<keyword evidence="2" id="KW-1185">Reference proteome</keyword>
<feature type="region of interest" description="Disordered" evidence="1">
    <location>
        <begin position="178"/>
        <end position="212"/>
    </location>
</feature>
<reference evidence="3" key="1">
    <citation type="submission" date="2016-11" db="UniProtKB">
        <authorList>
            <consortium name="WormBaseParasite"/>
        </authorList>
    </citation>
    <scope>IDENTIFICATION</scope>
</reference>
<organism evidence="2 3">
    <name type="scientific">Heterorhabditis bacteriophora</name>
    <name type="common">Entomopathogenic nematode worm</name>
    <dbReference type="NCBI Taxonomy" id="37862"/>
    <lineage>
        <taxon>Eukaryota</taxon>
        <taxon>Metazoa</taxon>
        <taxon>Ecdysozoa</taxon>
        <taxon>Nematoda</taxon>
        <taxon>Chromadorea</taxon>
        <taxon>Rhabditida</taxon>
        <taxon>Rhabditina</taxon>
        <taxon>Rhabditomorpha</taxon>
        <taxon>Strongyloidea</taxon>
        <taxon>Heterorhabditidae</taxon>
        <taxon>Heterorhabditis</taxon>
    </lineage>
</organism>
<feature type="compositionally biased region" description="Polar residues" evidence="1">
    <location>
        <begin position="187"/>
        <end position="201"/>
    </location>
</feature>
<protein>
    <submittedName>
        <fullName evidence="3">Pecanex-like protein</fullName>
    </submittedName>
</protein>
<evidence type="ECO:0000256" key="1">
    <source>
        <dbReference type="SAM" id="MobiDB-lite"/>
    </source>
</evidence>
<evidence type="ECO:0000313" key="3">
    <source>
        <dbReference type="WBParaSite" id="Hba_21438"/>
    </source>
</evidence>
<dbReference type="WBParaSite" id="Hba_21438">
    <property type="protein sequence ID" value="Hba_21438"/>
    <property type="gene ID" value="Hba_21438"/>
</dbReference>
<evidence type="ECO:0000313" key="2">
    <source>
        <dbReference type="Proteomes" id="UP000095283"/>
    </source>
</evidence>
<sequence>MMLKTVSVDLQSYCKRCSIVITAYLRTNFLVRTTDFTNHLTDVLSINFSGLVAAVTVSRNLFMAAESRPYRLSHTSRMVLGGLTDLLTRRRSPSLSRKRNKPYDQRKCSAPAGLHQAITPVMDIVVASAQSHGCGSLVAGKSADGRNSPVQLHTDMTMQCFVSPIVNVLYTGEEAGRNLLNKKDTGPPSTIKESSESSQTLDDNESDKGNDQ</sequence>